<protein>
    <recommendedName>
        <fullName evidence="7">Leucine-rich repeat-containing protein 15</fullName>
    </recommendedName>
</protein>
<dbReference type="AlphaFoldDB" id="A0AA40G8V2"/>
<sequence>MLFARLWVVLFLFVVPLLSASHVPPIFAGMRRSQGVRYYPTAENPATEASREIDIVGNPAQYCVANSVLNFTGMGLQRIGDFFVNTTYARELYLDDNNITEISETAFDSMKGLAILSMSGNKLRTDKLLWFHYHETLWRLTIENNVDTSTSTSSGDIRDILEHLPRLEYLSLRRNDIARVEIQFDKFAPILNWLDLSGNQLRSFDFLVHLPRTMRNLYLQENNCPCTISKLPSGIEHLQVSGNRIEELCNENCSYASLSLKGLKKLRILTASRNNIRVVSEDAFKDVSQIERLDLSWNQLSSYPKSRSLNRLKYLDLSYNQINEVMNLCDSTLTSVETLNLSNNRISMVGNNFVNMMYLRTLDLSNNRIAILPTLLIFNSRSLELLLLRNNSIEDIDDLFKKNSFRELELHLEDNPFSVVEYYNFQVHLKERVTRSELPDKASTESLGDTNDVSDIDDDVDDTDGMSQY</sequence>
<evidence type="ECO:0008006" key="7">
    <source>
        <dbReference type="Google" id="ProtNLM"/>
    </source>
</evidence>
<dbReference type="Pfam" id="PF13516">
    <property type="entry name" value="LRR_6"/>
    <property type="match status" value="1"/>
</dbReference>
<comment type="caution">
    <text evidence="5">The sequence shown here is derived from an EMBL/GenBank/DDBJ whole genome shotgun (WGS) entry which is preliminary data.</text>
</comment>
<keyword evidence="2" id="KW-0677">Repeat</keyword>
<name>A0AA40G8V2_9HYME</name>
<organism evidence="5 6">
    <name type="scientific">Melipona bicolor</name>
    <dbReference type="NCBI Taxonomy" id="60889"/>
    <lineage>
        <taxon>Eukaryota</taxon>
        <taxon>Metazoa</taxon>
        <taxon>Ecdysozoa</taxon>
        <taxon>Arthropoda</taxon>
        <taxon>Hexapoda</taxon>
        <taxon>Insecta</taxon>
        <taxon>Pterygota</taxon>
        <taxon>Neoptera</taxon>
        <taxon>Endopterygota</taxon>
        <taxon>Hymenoptera</taxon>
        <taxon>Apocrita</taxon>
        <taxon>Aculeata</taxon>
        <taxon>Apoidea</taxon>
        <taxon>Anthophila</taxon>
        <taxon>Apidae</taxon>
        <taxon>Melipona</taxon>
    </lineage>
</organism>
<dbReference type="Gene3D" id="3.80.10.10">
    <property type="entry name" value="Ribonuclease Inhibitor"/>
    <property type="match status" value="3"/>
</dbReference>
<dbReference type="Pfam" id="PF00560">
    <property type="entry name" value="LRR_1"/>
    <property type="match status" value="1"/>
</dbReference>
<feature type="signal peptide" evidence="4">
    <location>
        <begin position="1"/>
        <end position="20"/>
    </location>
</feature>
<accession>A0AA40G8V2</accession>
<dbReference type="Pfam" id="PF13855">
    <property type="entry name" value="LRR_8"/>
    <property type="match status" value="2"/>
</dbReference>
<feature type="region of interest" description="Disordered" evidence="3">
    <location>
        <begin position="439"/>
        <end position="469"/>
    </location>
</feature>
<keyword evidence="4" id="KW-0732">Signal</keyword>
<proteinExistence type="predicted"/>
<dbReference type="PANTHER" id="PTHR45712">
    <property type="entry name" value="AGAP008170-PA"/>
    <property type="match status" value="1"/>
</dbReference>
<dbReference type="PROSITE" id="PS51450">
    <property type="entry name" value="LRR"/>
    <property type="match status" value="4"/>
</dbReference>
<keyword evidence="1" id="KW-0433">Leucine-rich repeat</keyword>
<dbReference type="InterPro" id="IPR003591">
    <property type="entry name" value="Leu-rich_rpt_typical-subtyp"/>
</dbReference>
<evidence type="ECO:0000313" key="5">
    <source>
        <dbReference type="EMBL" id="KAK1133227.1"/>
    </source>
</evidence>
<dbReference type="SMART" id="SM00369">
    <property type="entry name" value="LRR_TYP"/>
    <property type="match status" value="8"/>
</dbReference>
<evidence type="ECO:0000256" key="3">
    <source>
        <dbReference type="SAM" id="MobiDB-lite"/>
    </source>
</evidence>
<dbReference type="InterPro" id="IPR001611">
    <property type="entry name" value="Leu-rich_rpt"/>
</dbReference>
<evidence type="ECO:0000256" key="2">
    <source>
        <dbReference type="ARBA" id="ARBA00022737"/>
    </source>
</evidence>
<dbReference type="Proteomes" id="UP001177670">
    <property type="component" value="Unassembled WGS sequence"/>
</dbReference>
<dbReference type="InterPro" id="IPR032675">
    <property type="entry name" value="LRR_dom_sf"/>
</dbReference>
<keyword evidence="6" id="KW-1185">Reference proteome</keyword>
<evidence type="ECO:0000256" key="1">
    <source>
        <dbReference type="ARBA" id="ARBA00022614"/>
    </source>
</evidence>
<feature type="chain" id="PRO_5041426849" description="Leucine-rich repeat-containing protein 15" evidence="4">
    <location>
        <begin position="21"/>
        <end position="469"/>
    </location>
</feature>
<dbReference type="PRINTS" id="PR00019">
    <property type="entry name" value="LEURICHRPT"/>
</dbReference>
<dbReference type="SMART" id="SM00364">
    <property type="entry name" value="LRR_BAC"/>
    <property type="match status" value="5"/>
</dbReference>
<gene>
    <name evidence="5" type="ORF">K0M31_014580</name>
</gene>
<reference evidence="5" key="1">
    <citation type="submission" date="2021-10" db="EMBL/GenBank/DDBJ databases">
        <title>Melipona bicolor Genome sequencing and assembly.</title>
        <authorList>
            <person name="Araujo N.S."/>
            <person name="Arias M.C."/>
        </authorList>
    </citation>
    <scope>NUCLEOTIDE SEQUENCE</scope>
    <source>
        <strain evidence="5">USP_2M_L1-L4_2017</strain>
        <tissue evidence="5">Whole body</tissue>
    </source>
</reference>
<dbReference type="GO" id="GO:0005615">
    <property type="term" value="C:extracellular space"/>
    <property type="evidence" value="ECO:0007669"/>
    <property type="project" value="TreeGrafter"/>
</dbReference>
<dbReference type="InterPro" id="IPR050333">
    <property type="entry name" value="SLRP"/>
</dbReference>
<evidence type="ECO:0000313" key="6">
    <source>
        <dbReference type="Proteomes" id="UP001177670"/>
    </source>
</evidence>
<evidence type="ECO:0000256" key="4">
    <source>
        <dbReference type="SAM" id="SignalP"/>
    </source>
</evidence>
<dbReference type="SUPFAM" id="SSF52058">
    <property type="entry name" value="L domain-like"/>
    <property type="match status" value="2"/>
</dbReference>
<dbReference type="PANTHER" id="PTHR45712:SF22">
    <property type="entry name" value="INSULIN-LIKE GROWTH FACTOR-BINDING PROTEIN COMPLEX ACID LABILE SUBUNIT"/>
    <property type="match status" value="1"/>
</dbReference>
<feature type="compositionally biased region" description="Acidic residues" evidence="3">
    <location>
        <begin position="452"/>
        <end position="469"/>
    </location>
</feature>
<dbReference type="EMBL" id="JAHYIQ010000004">
    <property type="protein sequence ID" value="KAK1133227.1"/>
    <property type="molecule type" value="Genomic_DNA"/>
</dbReference>